<feature type="non-terminal residue" evidence="2">
    <location>
        <position position="262"/>
    </location>
</feature>
<accession>A0A382LKG1</accession>
<gene>
    <name evidence="2" type="ORF">METZ01_LOCUS289930</name>
</gene>
<evidence type="ECO:0000313" key="2">
    <source>
        <dbReference type="EMBL" id="SVC37076.1"/>
    </source>
</evidence>
<keyword evidence="1" id="KW-1133">Transmembrane helix</keyword>
<organism evidence="2">
    <name type="scientific">marine metagenome</name>
    <dbReference type="NCBI Taxonomy" id="408172"/>
    <lineage>
        <taxon>unclassified sequences</taxon>
        <taxon>metagenomes</taxon>
        <taxon>ecological metagenomes</taxon>
    </lineage>
</organism>
<evidence type="ECO:0000256" key="1">
    <source>
        <dbReference type="SAM" id="Phobius"/>
    </source>
</evidence>
<evidence type="ECO:0008006" key="3">
    <source>
        <dbReference type="Google" id="ProtNLM"/>
    </source>
</evidence>
<proteinExistence type="predicted"/>
<keyword evidence="1" id="KW-0472">Membrane</keyword>
<name>A0A382LKG1_9ZZZZ</name>
<dbReference type="EMBL" id="UINC01087590">
    <property type="protein sequence ID" value="SVC37076.1"/>
    <property type="molecule type" value="Genomic_DNA"/>
</dbReference>
<reference evidence="2" key="1">
    <citation type="submission" date="2018-05" db="EMBL/GenBank/DDBJ databases">
        <authorList>
            <person name="Lanie J.A."/>
            <person name="Ng W.-L."/>
            <person name="Kazmierczak K.M."/>
            <person name="Andrzejewski T.M."/>
            <person name="Davidsen T.M."/>
            <person name="Wayne K.J."/>
            <person name="Tettelin H."/>
            <person name="Glass J.I."/>
            <person name="Rusch D."/>
            <person name="Podicherti R."/>
            <person name="Tsui H.-C.T."/>
            <person name="Winkler M.E."/>
        </authorList>
    </citation>
    <scope>NUCLEOTIDE SEQUENCE</scope>
</reference>
<sequence length="262" mass="29696">MNKKTNTKPTLDYGKFSGEKEKIDIAFSHIINNEYEYGPVFEKTEKIYTVTNIETSSTTPLVSRIYFTFQIDKYDETGDEHVEIDSDNKILTRRITSFPKQKKPLPLIIITAFSLLIAIIVIPWVLLNSDTADPLYKAGKVLWIKSEEPVFQKVVNYEGPDSISGKLVSWEITGVDDQNYLGLVKLKIMNETANTITLDINEECAELLASNKKTYYPANSLTRAYDVSKINKKNQMDFVPLWGTVELTAGTLVTGYLVFDLP</sequence>
<dbReference type="AlphaFoldDB" id="A0A382LKG1"/>
<protein>
    <recommendedName>
        <fullName evidence="3">DUF4352 domain-containing protein</fullName>
    </recommendedName>
</protein>
<keyword evidence="1" id="KW-0812">Transmembrane</keyword>
<feature type="transmembrane region" description="Helical" evidence="1">
    <location>
        <begin position="105"/>
        <end position="127"/>
    </location>
</feature>